<accession>A0A0R1M5L3</accession>
<keyword evidence="4 7" id="KW-1133">Transmembrane helix</keyword>
<organism evidence="9 10">
    <name type="scientific">Lactobacillus equicursoris DSM 19284 = JCM 14600 = CIP 110162</name>
    <dbReference type="NCBI Taxonomy" id="1293597"/>
    <lineage>
        <taxon>Bacteria</taxon>
        <taxon>Bacillati</taxon>
        <taxon>Bacillota</taxon>
        <taxon>Bacilli</taxon>
        <taxon>Lactobacillales</taxon>
        <taxon>Lactobacillaceae</taxon>
        <taxon>Lactobacillus</taxon>
    </lineage>
</organism>
<evidence type="ECO:0000256" key="1">
    <source>
        <dbReference type="ARBA" id="ARBA00004651"/>
    </source>
</evidence>
<dbReference type="eggNOG" id="COG2966">
    <property type="taxonomic scope" value="Bacteria"/>
</dbReference>
<keyword evidence="2" id="KW-1003">Cell membrane</keyword>
<dbReference type="GO" id="GO:0005886">
    <property type="term" value="C:plasma membrane"/>
    <property type="evidence" value="ECO:0007669"/>
    <property type="project" value="UniProtKB-SubCell"/>
</dbReference>
<dbReference type="PATRIC" id="fig|1293597.4.peg.1820"/>
<dbReference type="InterPro" id="IPR010619">
    <property type="entry name" value="ThrE-like_N"/>
</dbReference>
<feature type="transmembrane region" description="Helical" evidence="7">
    <location>
        <begin position="172"/>
        <end position="193"/>
    </location>
</feature>
<evidence type="ECO:0000259" key="8">
    <source>
        <dbReference type="Pfam" id="PF06738"/>
    </source>
</evidence>
<dbReference type="PANTHER" id="PTHR34390:SF2">
    <property type="entry name" value="SUCCINATE TRANSPORTER SUBUNIT YJJP-RELATED"/>
    <property type="match status" value="1"/>
</dbReference>
<evidence type="ECO:0000256" key="2">
    <source>
        <dbReference type="ARBA" id="ARBA00022475"/>
    </source>
</evidence>
<feature type="transmembrane region" description="Helical" evidence="7">
    <location>
        <begin position="199"/>
        <end position="219"/>
    </location>
</feature>
<name>A0A0R1M5L3_9LACO</name>
<keyword evidence="5 7" id="KW-0472">Membrane</keyword>
<keyword evidence="10" id="KW-1185">Reference proteome</keyword>
<proteinExistence type="inferred from homology"/>
<dbReference type="GO" id="GO:0022857">
    <property type="term" value="F:transmembrane transporter activity"/>
    <property type="evidence" value="ECO:0007669"/>
    <property type="project" value="InterPro"/>
</dbReference>
<keyword evidence="3 7" id="KW-0812">Transmembrane</keyword>
<dbReference type="STRING" id="1293597.FC20_GL001707"/>
<evidence type="ECO:0000256" key="3">
    <source>
        <dbReference type="ARBA" id="ARBA00022692"/>
    </source>
</evidence>
<dbReference type="Proteomes" id="UP000051074">
    <property type="component" value="Unassembled WGS sequence"/>
</dbReference>
<evidence type="ECO:0000256" key="4">
    <source>
        <dbReference type="ARBA" id="ARBA00022989"/>
    </source>
</evidence>
<feature type="transmembrane region" description="Helical" evidence="7">
    <location>
        <begin position="231"/>
        <end position="255"/>
    </location>
</feature>
<reference evidence="9 10" key="1">
    <citation type="journal article" date="2015" name="Genome Announc.">
        <title>Expanding the biotechnology potential of lactobacilli through comparative genomics of 213 strains and associated genera.</title>
        <authorList>
            <person name="Sun Z."/>
            <person name="Harris H.M."/>
            <person name="McCann A."/>
            <person name="Guo C."/>
            <person name="Argimon S."/>
            <person name="Zhang W."/>
            <person name="Yang X."/>
            <person name="Jeffery I.B."/>
            <person name="Cooney J.C."/>
            <person name="Kagawa T.F."/>
            <person name="Liu W."/>
            <person name="Song Y."/>
            <person name="Salvetti E."/>
            <person name="Wrobel A."/>
            <person name="Rasinkangas P."/>
            <person name="Parkhill J."/>
            <person name="Rea M.C."/>
            <person name="O'Sullivan O."/>
            <person name="Ritari J."/>
            <person name="Douillard F.P."/>
            <person name="Paul Ross R."/>
            <person name="Yang R."/>
            <person name="Briner A.E."/>
            <person name="Felis G.E."/>
            <person name="de Vos W.M."/>
            <person name="Barrangou R."/>
            <person name="Klaenhammer T.R."/>
            <person name="Caufield P.W."/>
            <person name="Cui Y."/>
            <person name="Zhang H."/>
            <person name="O'Toole P.W."/>
        </authorList>
    </citation>
    <scope>NUCLEOTIDE SEQUENCE [LARGE SCALE GENOMIC DNA]</scope>
    <source>
        <strain evidence="9 10">DSM 19284</strain>
    </source>
</reference>
<evidence type="ECO:0000256" key="5">
    <source>
        <dbReference type="ARBA" id="ARBA00023136"/>
    </source>
</evidence>
<protein>
    <submittedName>
        <fullName evidence="9">Integral membrane protein</fullName>
    </submittedName>
</protein>
<gene>
    <name evidence="9" type="ORF">FC20_GL001707</name>
</gene>
<dbReference type="AlphaFoldDB" id="A0A0R1M5L3"/>
<evidence type="ECO:0000313" key="9">
    <source>
        <dbReference type="EMBL" id="KRL03121.1"/>
    </source>
</evidence>
<feature type="transmembrane region" description="Helical" evidence="7">
    <location>
        <begin position="120"/>
        <end position="138"/>
    </location>
</feature>
<dbReference type="GO" id="GO:0015744">
    <property type="term" value="P:succinate transport"/>
    <property type="evidence" value="ECO:0007669"/>
    <property type="project" value="TreeGrafter"/>
</dbReference>
<dbReference type="EMBL" id="AZDU01000007">
    <property type="protein sequence ID" value="KRL03121.1"/>
    <property type="molecule type" value="Genomic_DNA"/>
</dbReference>
<dbReference type="InterPro" id="IPR050539">
    <property type="entry name" value="ThrE_Dicarb/AminoAcid_Exp"/>
</dbReference>
<comment type="similarity">
    <text evidence="6">Belongs to the ThrE exporter (TC 2.A.79) family.</text>
</comment>
<dbReference type="RefSeq" id="WP_056945304.1">
    <property type="nucleotide sequence ID" value="NZ_AZDU01000007.1"/>
</dbReference>
<evidence type="ECO:0000256" key="7">
    <source>
        <dbReference type="SAM" id="Phobius"/>
    </source>
</evidence>
<dbReference type="Pfam" id="PF06738">
    <property type="entry name" value="ThrE"/>
    <property type="match status" value="1"/>
</dbReference>
<comment type="subcellular location">
    <subcellularLocation>
        <location evidence="1">Cell membrane</location>
        <topology evidence="1">Multi-pass membrane protein</topology>
    </subcellularLocation>
</comment>
<dbReference type="PANTHER" id="PTHR34390">
    <property type="entry name" value="UPF0442 PROTEIN YJJB-RELATED"/>
    <property type="match status" value="1"/>
</dbReference>
<evidence type="ECO:0000256" key="6">
    <source>
        <dbReference type="ARBA" id="ARBA00034125"/>
    </source>
</evidence>
<evidence type="ECO:0000313" key="10">
    <source>
        <dbReference type="Proteomes" id="UP000051074"/>
    </source>
</evidence>
<sequence length="257" mass="28076">MSTDAYTKRVVHTCLKAGRLMLIGGSEMYRVEDTMRRIAVNAGIKEVNVFGMPTGIFVSLDDGTNSTVTELESVKKRSINLELVDRFNELSREFADGRIDLDQLEDRLCDVDERTPTFPLWLQVLGAGALSATLMVLFLNVYDWLDLPVAGVIGAFGYWFDDWLNSHTRVRFLAEMVSAAVMGLLAVGAHALWPACNLNNILVGALMTLVPGLALTNALRDLFMGDWVSGIVRMVEAAMTAIALGGGVGMVIRFLGA</sequence>
<feature type="domain" description="Threonine/serine exporter-like N-terminal" evidence="8">
    <location>
        <begin position="13"/>
        <end position="254"/>
    </location>
</feature>
<comment type="caution">
    <text evidence="9">The sequence shown here is derived from an EMBL/GenBank/DDBJ whole genome shotgun (WGS) entry which is preliminary data.</text>
</comment>